<evidence type="ECO:0008006" key="3">
    <source>
        <dbReference type="Google" id="ProtNLM"/>
    </source>
</evidence>
<evidence type="ECO:0000313" key="1">
    <source>
        <dbReference type="EMBL" id="KRQ87810.1"/>
    </source>
</evidence>
<dbReference type="EMBL" id="LKHP01000002">
    <property type="protein sequence ID" value="KRQ87810.1"/>
    <property type="molecule type" value="Genomic_DNA"/>
</dbReference>
<comment type="caution">
    <text evidence="1">The sequence shown here is derived from an EMBL/GenBank/DDBJ whole genome shotgun (WGS) entry which is preliminary data.</text>
</comment>
<reference evidence="1 2" key="1">
    <citation type="submission" date="2015-09" db="EMBL/GenBank/DDBJ databases">
        <title>Draft genome sequence of a Caloramator mitchellensis, a moderate thermophile from the Great Artesian Basin of Australia.</title>
        <authorList>
            <person name="Patel B.K."/>
        </authorList>
    </citation>
    <scope>NUCLEOTIDE SEQUENCE [LARGE SCALE GENOMIC DNA]</scope>
    <source>
        <strain evidence="1 2">VF08</strain>
    </source>
</reference>
<name>A0A0R3K4E4_CALMK</name>
<sequence>MMGMVKKMPPIIKFFAFLLVLNVILFGLRVSAKNATADKCIKNVINDVLKNNISNYENKEKLVNIKEAFYEFKKQGLSYAYHHVAYDEGNEIYNVFVVFKNKSGDFASERNIEIAMKIKREILTYKFEDATIIYLK</sequence>
<dbReference type="Proteomes" id="UP000052015">
    <property type="component" value="Unassembled WGS sequence"/>
</dbReference>
<evidence type="ECO:0000313" key="2">
    <source>
        <dbReference type="Proteomes" id="UP000052015"/>
    </source>
</evidence>
<gene>
    <name evidence="1" type="ORF">ABG79_00615</name>
</gene>
<proteinExistence type="predicted"/>
<keyword evidence="2" id="KW-1185">Reference proteome</keyword>
<dbReference type="STRING" id="908809.ABG79_00615"/>
<protein>
    <recommendedName>
        <fullName evidence="3">DUF3888 domain-containing protein</fullName>
    </recommendedName>
</protein>
<dbReference type="AlphaFoldDB" id="A0A0R3K4E4"/>
<organism evidence="1 2">
    <name type="scientific">Caloramator mitchellensis</name>
    <dbReference type="NCBI Taxonomy" id="908809"/>
    <lineage>
        <taxon>Bacteria</taxon>
        <taxon>Bacillati</taxon>
        <taxon>Bacillota</taxon>
        <taxon>Clostridia</taxon>
        <taxon>Eubacteriales</taxon>
        <taxon>Clostridiaceae</taxon>
        <taxon>Caloramator</taxon>
    </lineage>
</organism>
<accession>A0A0R3K4E4</accession>